<proteinExistence type="predicted"/>
<feature type="region of interest" description="Disordered" evidence="1">
    <location>
        <begin position="27"/>
        <end position="114"/>
    </location>
</feature>
<comment type="caution">
    <text evidence="2">The sequence shown here is derived from an EMBL/GenBank/DDBJ whole genome shotgun (WGS) entry which is preliminary data.</text>
</comment>
<dbReference type="Proteomes" id="UP000719412">
    <property type="component" value="Unassembled WGS sequence"/>
</dbReference>
<name>A0A8J6HKS1_TENMO</name>
<accession>A0A8J6HKS1</accession>
<gene>
    <name evidence="2" type="ORF">GEV33_005934</name>
</gene>
<dbReference type="EMBL" id="JABDTM020020824">
    <property type="protein sequence ID" value="KAH0816856.1"/>
    <property type="molecule type" value="Genomic_DNA"/>
</dbReference>
<reference evidence="2" key="1">
    <citation type="journal article" date="2020" name="J Insects Food Feed">
        <title>The yellow mealworm (Tenebrio molitor) genome: a resource for the emerging insects as food and feed industry.</title>
        <authorList>
            <person name="Eriksson T."/>
            <person name="Andere A."/>
            <person name="Kelstrup H."/>
            <person name="Emery V."/>
            <person name="Picard C."/>
        </authorList>
    </citation>
    <scope>NUCLEOTIDE SEQUENCE</scope>
    <source>
        <strain evidence="2">Stoneville</strain>
        <tissue evidence="2">Whole head</tissue>
    </source>
</reference>
<evidence type="ECO:0000313" key="2">
    <source>
        <dbReference type="EMBL" id="KAH0816856.1"/>
    </source>
</evidence>
<protein>
    <submittedName>
        <fullName evidence="2">Uncharacterized protein</fullName>
    </submittedName>
</protein>
<evidence type="ECO:0000313" key="3">
    <source>
        <dbReference type="Proteomes" id="UP000719412"/>
    </source>
</evidence>
<sequence>MENLTSYFIGALSGVALMATNELVWGGGRSDQRRAPPITGRVDQTINSTERNKNLKLKSHPYDENLGDGPELSKGPLGTGQIGTSSTPGIDKPFQRPGGQAAITSRKGNGPAAA</sequence>
<organism evidence="2 3">
    <name type="scientific">Tenebrio molitor</name>
    <name type="common">Yellow mealworm beetle</name>
    <dbReference type="NCBI Taxonomy" id="7067"/>
    <lineage>
        <taxon>Eukaryota</taxon>
        <taxon>Metazoa</taxon>
        <taxon>Ecdysozoa</taxon>
        <taxon>Arthropoda</taxon>
        <taxon>Hexapoda</taxon>
        <taxon>Insecta</taxon>
        <taxon>Pterygota</taxon>
        <taxon>Neoptera</taxon>
        <taxon>Endopterygota</taxon>
        <taxon>Coleoptera</taxon>
        <taxon>Polyphaga</taxon>
        <taxon>Cucujiformia</taxon>
        <taxon>Tenebrionidae</taxon>
        <taxon>Tenebrio</taxon>
    </lineage>
</organism>
<dbReference type="AlphaFoldDB" id="A0A8J6HKS1"/>
<reference evidence="2" key="2">
    <citation type="submission" date="2021-08" db="EMBL/GenBank/DDBJ databases">
        <authorList>
            <person name="Eriksson T."/>
        </authorList>
    </citation>
    <scope>NUCLEOTIDE SEQUENCE</scope>
    <source>
        <strain evidence="2">Stoneville</strain>
        <tissue evidence="2">Whole head</tissue>
    </source>
</reference>
<keyword evidence="3" id="KW-1185">Reference proteome</keyword>
<evidence type="ECO:0000256" key="1">
    <source>
        <dbReference type="SAM" id="MobiDB-lite"/>
    </source>
</evidence>